<feature type="compositionally biased region" description="Low complexity" evidence="2">
    <location>
        <begin position="276"/>
        <end position="287"/>
    </location>
</feature>
<proteinExistence type="predicted"/>
<evidence type="ECO:0000256" key="2">
    <source>
        <dbReference type="SAM" id="MobiDB-lite"/>
    </source>
</evidence>
<gene>
    <name evidence="3" type="ORF">ACEWY4_025711</name>
</gene>
<feature type="compositionally biased region" description="Basic and acidic residues" evidence="2">
    <location>
        <begin position="1"/>
        <end position="10"/>
    </location>
</feature>
<feature type="region of interest" description="Disordered" evidence="2">
    <location>
        <begin position="794"/>
        <end position="819"/>
    </location>
</feature>
<dbReference type="Proteomes" id="UP001591681">
    <property type="component" value="Unassembled WGS sequence"/>
</dbReference>
<dbReference type="AlphaFoldDB" id="A0ABD1IST6"/>
<dbReference type="EMBL" id="JBHFQA010000023">
    <property type="protein sequence ID" value="KAL2078026.1"/>
    <property type="molecule type" value="Genomic_DNA"/>
</dbReference>
<evidence type="ECO:0008006" key="5">
    <source>
        <dbReference type="Google" id="ProtNLM"/>
    </source>
</evidence>
<keyword evidence="1" id="KW-0175">Coiled coil</keyword>
<protein>
    <recommendedName>
        <fullName evidence="5">Coiled-coil domain-containing protein 186</fullName>
    </recommendedName>
</protein>
<dbReference type="Gene3D" id="1.10.287.1490">
    <property type="match status" value="1"/>
</dbReference>
<comment type="caution">
    <text evidence="3">The sequence shown here is derived from an EMBL/GenBank/DDBJ whole genome shotgun (WGS) entry which is preliminary data.</text>
</comment>
<dbReference type="InterPro" id="IPR038830">
    <property type="entry name" value="CCDC186"/>
</dbReference>
<feature type="compositionally biased region" description="Basic and acidic residues" evidence="2">
    <location>
        <begin position="69"/>
        <end position="81"/>
    </location>
</feature>
<organism evidence="3 4">
    <name type="scientific">Coilia grayii</name>
    <name type="common">Gray's grenadier anchovy</name>
    <dbReference type="NCBI Taxonomy" id="363190"/>
    <lineage>
        <taxon>Eukaryota</taxon>
        <taxon>Metazoa</taxon>
        <taxon>Chordata</taxon>
        <taxon>Craniata</taxon>
        <taxon>Vertebrata</taxon>
        <taxon>Euteleostomi</taxon>
        <taxon>Actinopterygii</taxon>
        <taxon>Neopterygii</taxon>
        <taxon>Teleostei</taxon>
        <taxon>Clupei</taxon>
        <taxon>Clupeiformes</taxon>
        <taxon>Clupeoidei</taxon>
        <taxon>Engraulidae</taxon>
        <taxon>Coilinae</taxon>
        <taxon>Coilia</taxon>
    </lineage>
</organism>
<name>A0ABD1IST6_9TELE</name>
<feature type="compositionally biased region" description="Low complexity" evidence="2">
    <location>
        <begin position="871"/>
        <end position="888"/>
    </location>
</feature>
<accession>A0ABD1IST6</accession>
<feature type="region of interest" description="Disordered" evidence="2">
    <location>
        <begin position="1"/>
        <end position="129"/>
    </location>
</feature>
<evidence type="ECO:0000256" key="1">
    <source>
        <dbReference type="SAM" id="Coils"/>
    </source>
</evidence>
<feature type="compositionally biased region" description="Basic and acidic residues" evidence="2">
    <location>
        <begin position="856"/>
        <end position="870"/>
    </location>
</feature>
<feature type="compositionally biased region" description="Polar residues" evidence="2">
    <location>
        <begin position="206"/>
        <end position="222"/>
    </location>
</feature>
<feature type="compositionally biased region" description="Polar residues" evidence="2">
    <location>
        <begin position="810"/>
        <end position="819"/>
    </location>
</feature>
<feature type="coiled-coil region" evidence="1">
    <location>
        <begin position="923"/>
        <end position="957"/>
    </location>
</feature>
<evidence type="ECO:0000313" key="4">
    <source>
        <dbReference type="Proteomes" id="UP001591681"/>
    </source>
</evidence>
<feature type="compositionally biased region" description="Polar residues" evidence="2">
    <location>
        <begin position="82"/>
        <end position="103"/>
    </location>
</feature>
<feature type="region of interest" description="Disordered" evidence="2">
    <location>
        <begin position="171"/>
        <end position="303"/>
    </location>
</feature>
<evidence type="ECO:0000313" key="3">
    <source>
        <dbReference type="EMBL" id="KAL2078026.1"/>
    </source>
</evidence>
<keyword evidence="4" id="KW-1185">Reference proteome</keyword>
<sequence>MEQSDHREGEGEVVSAADSQVGSGVSAAPEGSEQVIVANGSKLLTKSIGADTRESDGEAEEQDSTQELDSMRSENGDRTEVSADSQAFQSDANTSCDSGTSSMDDARTPTGAPDASPECSPPVIGERAESSPAVCLIQESSPAVLDRVAELSPVILDGIVECSGLLSESSPAILDGATTSSPAGLDTMTEGPSVEEGGSSAPPPTHTQMDMTVDPTPTQAQGEVTVPVASVANGPSAKAPGSPAIAGHQSPSVTPDCVTDTLGKISLPSPAPATPTPAANPNASSSPYDTDCSRRSMSEIQRTLSQESLLDELESELLSCQLTGEDRAHRTSPPNGMPKDSGSMAVFEKCVQYKYSQQEKAIKKLLEENKRHQELILGICSEKDNMRDELKRRIETEKQHVATIKKYEGRVEELLKELKESREKLHQQDLAAKHHIQQIQRETAYRLEQANKKCEEARQEKETMVMKYVRGEKEALDLRRDKEQLERKLREATREVDKQALRGNQLAQDKGRLQQLHEAKEGEVSRLTRELEKVKEEINSHVIKVKWAQNKLKSETDAHKETKDKLKETTGKLTQAKEETEQIRKNCQDMIRTYQESEEIKSNELDAKLRETKGELEKHKQEQTDQLEMFQAKVKELDDLKRTYKEEMDELTTLRTKVRCLEEERPRWEDELCKYREIINRQKAEIQSQREKLGAIQRLEEQHQRDEQALEALREEAEGLTAQIGDLQRDVQGSRAREGELLGFTEKLTSKNAQLQSESNGLQAQLDRLTESSRELQRRLDETDRTLAETAAKLKREEQQHTEDVGALQTERSGLQTETAKLKTRVDELRDELVTQKRKQAANIKDLTKQLTQARKRLDQVENGGCDRDVSSMGSRSSSSGSLNARGSSTDDRSPENQSGGPVEPVVADSFPEVDKAMLVERIVRLQKAHARQNEKIEFMEDHIKQLVEEIRKKTKIIQSYVLREESGALSSEASDFNKAHLSRRGGIMASLYTSHPADSGLTLDLSLEINRKLQAVLEDTLLKNITLKENLQTLGSEIERLIKQQRAPEDKARRK</sequence>
<feature type="region of interest" description="Disordered" evidence="2">
    <location>
        <begin position="855"/>
        <end position="908"/>
    </location>
</feature>
<feature type="compositionally biased region" description="Acidic residues" evidence="2">
    <location>
        <begin position="57"/>
        <end position="66"/>
    </location>
</feature>
<reference evidence="3 4" key="1">
    <citation type="submission" date="2024-09" db="EMBL/GenBank/DDBJ databases">
        <title>A chromosome-level genome assembly of Gray's grenadier anchovy, Coilia grayii.</title>
        <authorList>
            <person name="Fu Z."/>
        </authorList>
    </citation>
    <scope>NUCLEOTIDE SEQUENCE [LARGE SCALE GENOMIC DNA]</scope>
    <source>
        <strain evidence="3">G4</strain>
        <tissue evidence="3">Muscle</tissue>
    </source>
</reference>
<dbReference type="PANTHER" id="PTHR18911:SF5">
    <property type="entry name" value="COILED-COIL DOMAIN-CONTAINING PROTEIN 186"/>
    <property type="match status" value="1"/>
</dbReference>
<feature type="compositionally biased region" description="Basic and acidic residues" evidence="2">
    <location>
        <begin position="794"/>
        <end position="804"/>
    </location>
</feature>
<dbReference type="PANTHER" id="PTHR18911">
    <property type="entry name" value="CTCL TUMOR ANTIGEN HD-CL-01"/>
    <property type="match status" value="1"/>
</dbReference>